<keyword evidence="4 6" id="KW-1133">Transmembrane helix</keyword>
<keyword evidence="5 6" id="KW-0472">Membrane</keyword>
<feature type="transmembrane region" description="Helical" evidence="6">
    <location>
        <begin position="45"/>
        <end position="64"/>
    </location>
</feature>
<dbReference type="Pfam" id="PF09678">
    <property type="entry name" value="Caa3_CtaG"/>
    <property type="match status" value="1"/>
</dbReference>
<organism evidence="7 8">
    <name type="scientific">Motilibacter deserti</name>
    <dbReference type="NCBI Taxonomy" id="2714956"/>
    <lineage>
        <taxon>Bacteria</taxon>
        <taxon>Bacillati</taxon>
        <taxon>Actinomycetota</taxon>
        <taxon>Actinomycetes</taxon>
        <taxon>Motilibacterales</taxon>
        <taxon>Motilibacteraceae</taxon>
        <taxon>Motilibacter</taxon>
    </lineage>
</organism>
<evidence type="ECO:0000256" key="4">
    <source>
        <dbReference type="ARBA" id="ARBA00022989"/>
    </source>
</evidence>
<evidence type="ECO:0000256" key="1">
    <source>
        <dbReference type="ARBA" id="ARBA00004651"/>
    </source>
</evidence>
<accession>A0ABX0GWY1</accession>
<name>A0ABX0GWY1_9ACTN</name>
<feature type="transmembrane region" description="Helical" evidence="6">
    <location>
        <begin position="189"/>
        <end position="211"/>
    </location>
</feature>
<sequence>MAHSGHADAALLDATSALALVAAAALAVAYAVAARARSREPRGWSAWRTASFLAGCAVLGLVLLPGLSPYPAGDFRWHMAQHLLIGMVAPLLLVLGAPMTLLLRTLPRRHGRLVGRALRSWPVRLVANPLSALALNVGGLAVLYFTPFYGVVEAHESVHALVHLHFVAAGYLFAWVIAGPDPAPHRPSVPVRLVVLGAAVAFHALISQLLYAGIGVQVPVGEAERRGAGELMYYGGDIAELLIALALVTSWRPRARARAVAAAQA</sequence>
<keyword evidence="8" id="KW-1185">Reference proteome</keyword>
<keyword evidence="3 6" id="KW-0812">Transmembrane</keyword>
<dbReference type="InterPro" id="IPR019108">
    <property type="entry name" value="Caa3_assmbl_CtaG-rel"/>
</dbReference>
<evidence type="ECO:0000256" key="5">
    <source>
        <dbReference type="ARBA" id="ARBA00023136"/>
    </source>
</evidence>
<feature type="transmembrane region" description="Helical" evidence="6">
    <location>
        <begin position="158"/>
        <end position="177"/>
    </location>
</feature>
<evidence type="ECO:0000313" key="8">
    <source>
        <dbReference type="Proteomes" id="UP000800981"/>
    </source>
</evidence>
<evidence type="ECO:0000256" key="6">
    <source>
        <dbReference type="SAM" id="Phobius"/>
    </source>
</evidence>
<gene>
    <name evidence="7" type="ORF">G9H71_14950</name>
</gene>
<dbReference type="Proteomes" id="UP000800981">
    <property type="component" value="Unassembled WGS sequence"/>
</dbReference>
<evidence type="ECO:0000313" key="7">
    <source>
        <dbReference type="EMBL" id="NHC15085.1"/>
    </source>
</evidence>
<comment type="caution">
    <text evidence="7">The sequence shown here is derived from an EMBL/GenBank/DDBJ whole genome shotgun (WGS) entry which is preliminary data.</text>
</comment>
<keyword evidence="2" id="KW-1003">Cell membrane</keyword>
<feature type="transmembrane region" description="Helical" evidence="6">
    <location>
        <begin position="84"/>
        <end position="104"/>
    </location>
</feature>
<feature type="transmembrane region" description="Helical" evidence="6">
    <location>
        <begin position="231"/>
        <end position="248"/>
    </location>
</feature>
<feature type="transmembrane region" description="Helical" evidence="6">
    <location>
        <begin position="14"/>
        <end position="33"/>
    </location>
</feature>
<evidence type="ECO:0000256" key="3">
    <source>
        <dbReference type="ARBA" id="ARBA00022692"/>
    </source>
</evidence>
<protein>
    <submittedName>
        <fullName evidence="7">Cytochrome c oxidase assembly protein</fullName>
    </submittedName>
</protein>
<dbReference type="EMBL" id="JAANNP010000015">
    <property type="protein sequence ID" value="NHC15085.1"/>
    <property type="molecule type" value="Genomic_DNA"/>
</dbReference>
<evidence type="ECO:0000256" key="2">
    <source>
        <dbReference type="ARBA" id="ARBA00022475"/>
    </source>
</evidence>
<reference evidence="7 8" key="1">
    <citation type="submission" date="2020-03" db="EMBL/GenBank/DDBJ databases">
        <title>Two novel Motilibacter sp.</title>
        <authorList>
            <person name="Liu S."/>
        </authorList>
    </citation>
    <scope>NUCLEOTIDE SEQUENCE [LARGE SCALE GENOMIC DNA]</scope>
    <source>
        <strain evidence="7 8">E257</strain>
    </source>
</reference>
<comment type="subcellular location">
    <subcellularLocation>
        <location evidence="1">Cell membrane</location>
        <topology evidence="1">Multi-pass membrane protein</topology>
    </subcellularLocation>
</comment>
<proteinExistence type="predicted"/>
<feature type="transmembrane region" description="Helical" evidence="6">
    <location>
        <begin position="125"/>
        <end position="146"/>
    </location>
</feature>